<dbReference type="PROSITE" id="PS50850">
    <property type="entry name" value="MFS"/>
    <property type="match status" value="1"/>
</dbReference>
<feature type="transmembrane region" description="Helical" evidence="4">
    <location>
        <begin position="281"/>
        <end position="302"/>
    </location>
</feature>
<evidence type="ECO:0000256" key="4">
    <source>
        <dbReference type="SAM" id="Phobius"/>
    </source>
</evidence>
<dbReference type="InterPro" id="IPR036259">
    <property type="entry name" value="MFS_trans_sf"/>
</dbReference>
<evidence type="ECO:0000256" key="3">
    <source>
        <dbReference type="SAM" id="MobiDB-lite"/>
    </source>
</evidence>
<dbReference type="InterPro" id="IPR020846">
    <property type="entry name" value="MFS_dom"/>
</dbReference>
<feature type="compositionally biased region" description="Polar residues" evidence="3">
    <location>
        <begin position="15"/>
        <end position="25"/>
    </location>
</feature>
<evidence type="ECO:0000313" key="7">
    <source>
        <dbReference type="Proteomes" id="UP000194280"/>
    </source>
</evidence>
<evidence type="ECO:0000256" key="1">
    <source>
        <dbReference type="ARBA" id="ARBA00004141"/>
    </source>
</evidence>
<keyword evidence="4" id="KW-0472">Membrane</keyword>
<dbReference type="OrthoDB" id="6499973at2759"/>
<comment type="similarity">
    <text evidence="2">Belongs to the major facilitator superfamily. Monocarboxylate porter (TC 2.A.1.13) family.</text>
</comment>
<dbReference type="InterPro" id="IPR050327">
    <property type="entry name" value="Proton-linked_MCT"/>
</dbReference>
<dbReference type="PANTHER" id="PTHR11360:SF305">
    <property type="entry name" value="MAJOR FACILITATOR SUPERFAMILY (MFS) PROFILE DOMAIN-CONTAINING PROTEIN"/>
    <property type="match status" value="1"/>
</dbReference>
<feature type="transmembrane region" description="Helical" evidence="4">
    <location>
        <begin position="375"/>
        <end position="398"/>
    </location>
</feature>
<comment type="subcellular location">
    <subcellularLocation>
        <location evidence="1">Membrane</location>
        <topology evidence="1">Multi-pass membrane protein</topology>
    </subcellularLocation>
</comment>
<keyword evidence="4" id="KW-0812">Transmembrane</keyword>
<sequence length="448" mass="46517">MSSTSTIELRAASPVETSYNHTPLNENKDQSRAPASEESSNPTTQVPDGGYGWVIVSCCSLFTFHFNGLNGSWGILQNHLLEKHLPSVPTYTIAFVGSFALATEVAFGVLSARLVSWVGFRTAAIAGVLILGLSEILSGFATSSVGGLFGTSGLMAGIGICVLYSISNSLPAQYFSSHLGTANGVVKLGGGVGATALAVVLEYLIQAVGVSWTFRILGFITLATGLPTALLIKERSHGRSAAFLDLSLFRDPVYTAISIAAALGTFTLFAPPYFLPFVATSLGFSSGTGAGLVAGFNACTAVGRLLSGPACDKLGAINTFFLVMALNALSMLAIWPFSDSLALLTVFSILNGVANGSFFTTMPTAIATMVGPEKAAVAMGQACTGWTVGYLMGAPIAGFLLQATNADRSSSIDPYRPAIFYAGSLAAASCLFALAARFAKDRALRKKI</sequence>
<dbReference type="Gene3D" id="1.20.1250.20">
    <property type="entry name" value="MFS general substrate transporter like domains"/>
    <property type="match status" value="2"/>
</dbReference>
<dbReference type="VEuPathDB" id="FungiDB:BTJ68_15478"/>
<dbReference type="AlphaFoldDB" id="A0A1Z5SLR7"/>
<dbReference type="InterPro" id="IPR011701">
    <property type="entry name" value="MFS"/>
</dbReference>
<feature type="transmembrane region" description="Helical" evidence="4">
    <location>
        <begin position="212"/>
        <end position="232"/>
    </location>
</feature>
<evidence type="ECO:0000256" key="2">
    <source>
        <dbReference type="ARBA" id="ARBA00006727"/>
    </source>
</evidence>
<dbReference type="Proteomes" id="UP000194280">
    <property type="component" value="Unassembled WGS sequence"/>
</dbReference>
<comment type="caution">
    <text evidence="6">The sequence shown here is derived from an EMBL/GenBank/DDBJ whole genome shotgun (WGS) entry which is preliminary data.</text>
</comment>
<dbReference type="InParanoid" id="A0A1Z5SLR7"/>
<dbReference type="PANTHER" id="PTHR11360">
    <property type="entry name" value="MONOCARBOXYLATE TRANSPORTER"/>
    <property type="match status" value="1"/>
</dbReference>
<reference evidence="6 7" key="1">
    <citation type="submission" date="2017-01" db="EMBL/GenBank/DDBJ databases">
        <title>The recent genome duplication of the halophilic yeast Hortaea werneckii: insights from long-read sequencing.</title>
        <authorList>
            <person name="Sinha S."/>
            <person name="Flibotte S."/>
            <person name="Neira M."/>
            <person name="Lenassi M."/>
            <person name="Gostincar C."/>
            <person name="Stajich J.E."/>
            <person name="Nislow C.E."/>
        </authorList>
    </citation>
    <scope>NUCLEOTIDE SEQUENCE [LARGE SCALE GENOMIC DNA]</scope>
    <source>
        <strain evidence="6 7">EXF-2000</strain>
    </source>
</reference>
<keyword evidence="7" id="KW-1185">Reference proteome</keyword>
<dbReference type="GO" id="GO:0016020">
    <property type="term" value="C:membrane"/>
    <property type="evidence" value="ECO:0007669"/>
    <property type="project" value="UniProtKB-SubCell"/>
</dbReference>
<dbReference type="GO" id="GO:0022857">
    <property type="term" value="F:transmembrane transporter activity"/>
    <property type="evidence" value="ECO:0007669"/>
    <property type="project" value="InterPro"/>
</dbReference>
<feature type="transmembrane region" description="Helical" evidence="4">
    <location>
        <begin position="314"/>
        <end position="335"/>
    </location>
</feature>
<feature type="transmembrane region" description="Helical" evidence="4">
    <location>
        <begin position="88"/>
        <end position="110"/>
    </location>
</feature>
<feature type="domain" description="Major facilitator superfamily (MFS) profile" evidence="5">
    <location>
        <begin position="253"/>
        <end position="448"/>
    </location>
</feature>
<feature type="transmembrane region" description="Helical" evidence="4">
    <location>
        <begin position="147"/>
        <end position="167"/>
    </location>
</feature>
<dbReference type="SUPFAM" id="SSF103473">
    <property type="entry name" value="MFS general substrate transporter"/>
    <property type="match status" value="1"/>
</dbReference>
<name>A0A1Z5SLR7_HORWE</name>
<feature type="transmembrane region" description="Helical" evidence="4">
    <location>
        <begin position="253"/>
        <end position="275"/>
    </location>
</feature>
<feature type="transmembrane region" description="Helical" evidence="4">
    <location>
        <begin position="341"/>
        <end position="363"/>
    </location>
</feature>
<feature type="region of interest" description="Disordered" evidence="3">
    <location>
        <begin position="1"/>
        <end position="45"/>
    </location>
</feature>
<organism evidence="6 7">
    <name type="scientific">Hortaea werneckii EXF-2000</name>
    <dbReference type="NCBI Taxonomy" id="1157616"/>
    <lineage>
        <taxon>Eukaryota</taxon>
        <taxon>Fungi</taxon>
        <taxon>Dikarya</taxon>
        <taxon>Ascomycota</taxon>
        <taxon>Pezizomycotina</taxon>
        <taxon>Dothideomycetes</taxon>
        <taxon>Dothideomycetidae</taxon>
        <taxon>Mycosphaerellales</taxon>
        <taxon>Teratosphaeriaceae</taxon>
        <taxon>Hortaea</taxon>
    </lineage>
</organism>
<gene>
    <name evidence="6" type="ORF">BTJ68_15478</name>
</gene>
<accession>A0A1Z5SLR7</accession>
<feature type="transmembrane region" description="Helical" evidence="4">
    <location>
        <begin position="50"/>
        <end position="68"/>
    </location>
</feature>
<protein>
    <recommendedName>
        <fullName evidence="5">Major facilitator superfamily (MFS) profile domain-containing protein</fullName>
    </recommendedName>
</protein>
<evidence type="ECO:0000259" key="5">
    <source>
        <dbReference type="PROSITE" id="PS50850"/>
    </source>
</evidence>
<dbReference type="EMBL" id="MUNK01000456">
    <property type="protein sequence ID" value="OTA19718.1"/>
    <property type="molecule type" value="Genomic_DNA"/>
</dbReference>
<feature type="transmembrane region" description="Helical" evidence="4">
    <location>
        <begin position="122"/>
        <end position="141"/>
    </location>
</feature>
<dbReference type="Pfam" id="PF07690">
    <property type="entry name" value="MFS_1"/>
    <property type="match status" value="1"/>
</dbReference>
<keyword evidence="4" id="KW-1133">Transmembrane helix</keyword>
<evidence type="ECO:0000313" key="6">
    <source>
        <dbReference type="EMBL" id="OTA19718.1"/>
    </source>
</evidence>
<proteinExistence type="inferred from homology"/>
<feature type="transmembrane region" description="Helical" evidence="4">
    <location>
        <begin position="188"/>
        <end position="206"/>
    </location>
</feature>
<feature type="transmembrane region" description="Helical" evidence="4">
    <location>
        <begin position="418"/>
        <end position="439"/>
    </location>
</feature>